<dbReference type="EMBL" id="JAQHRD010000008">
    <property type="protein sequence ID" value="KAJ6438582.1"/>
    <property type="molecule type" value="Genomic_DNA"/>
</dbReference>
<feature type="chain" id="PRO_5044214847" evidence="2">
    <location>
        <begin position="23"/>
        <end position="80"/>
    </location>
</feature>
<feature type="compositionally biased region" description="Polar residues" evidence="1">
    <location>
        <begin position="20"/>
        <end position="30"/>
    </location>
</feature>
<evidence type="ECO:0000313" key="4">
    <source>
        <dbReference type="Proteomes" id="UP001163105"/>
    </source>
</evidence>
<keyword evidence="2" id="KW-0732">Signal</keyword>
<protein>
    <submittedName>
        <fullName evidence="3">Uncharacterized protein</fullName>
    </submittedName>
</protein>
<keyword evidence="4" id="KW-1185">Reference proteome</keyword>
<sequence length="80" mass="8223">MAGGGAGLLGLVSLTAWPGSSMQRQGSADSWGQVCGPDGLLRPAPEGTGPARELGYRFQVLRPSPVENPGQPGRDPTTYS</sequence>
<comment type="caution">
    <text evidence="3">The sequence shown here is derived from an EMBL/GenBank/DDBJ whole genome shotgun (WGS) entry which is preliminary data.</text>
</comment>
<evidence type="ECO:0000256" key="1">
    <source>
        <dbReference type="SAM" id="MobiDB-lite"/>
    </source>
</evidence>
<proteinExistence type="predicted"/>
<gene>
    <name evidence="3" type="ORF">O9K51_09175</name>
</gene>
<evidence type="ECO:0000256" key="2">
    <source>
        <dbReference type="SAM" id="SignalP"/>
    </source>
</evidence>
<dbReference type="Proteomes" id="UP001163105">
    <property type="component" value="Unassembled WGS sequence"/>
</dbReference>
<accession>A0AB34FHU3</accession>
<dbReference type="AlphaFoldDB" id="A0AB34FHU3"/>
<reference evidence="3" key="1">
    <citation type="submission" date="2023-01" db="EMBL/GenBank/DDBJ databases">
        <title>The growth and conidiation of Purpureocillium lavendulum are regulated by nitrogen source and histone H3K14 acetylation.</title>
        <authorList>
            <person name="Tang P."/>
            <person name="Han J."/>
            <person name="Zhang C."/>
            <person name="Tang P."/>
            <person name="Qi F."/>
            <person name="Zhang K."/>
            <person name="Liang L."/>
        </authorList>
    </citation>
    <scope>NUCLEOTIDE SEQUENCE</scope>
    <source>
        <strain evidence="3">YMF1.00683</strain>
    </source>
</reference>
<evidence type="ECO:0000313" key="3">
    <source>
        <dbReference type="EMBL" id="KAJ6438582.1"/>
    </source>
</evidence>
<feature type="region of interest" description="Disordered" evidence="1">
    <location>
        <begin position="61"/>
        <end position="80"/>
    </location>
</feature>
<feature type="signal peptide" evidence="2">
    <location>
        <begin position="1"/>
        <end position="22"/>
    </location>
</feature>
<feature type="region of interest" description="Disordered" evidence="1">
    <location>
        <begin position="20"/>
        <end position="53"/>
    </location>
</feature>
<organism evidence="3 4">
    <name type="scientific">Purpureocillium lavendulum</name>
    <dbReference type="NCBI Taxonomy" id="1247861"/>
    <lineage>
        <taxon>Eukaryota</taxon>
        <taxon>Fungi</taxon>
        <taxon>Dikarya</taxon>
        <taxon>Ascomycota</taxon>
        <taxon>Pezizomycotina</taxon>
        <taxon>Sordariomycetes</taxon>
        <taxon>Hypocreomycetidae</taxon>
        <taxon>Hypocreales</taxon>
        <taxon>Ophiocordycipitaceae</taxon>
        <taxon>Purpureocillium</taxon>
    </lineage>
</organism>
<name>A0AB34FHU3_9HYPO</name>